<proteinExistence type="predicted"/>
<name>A0A0B7F830_THACB</name>
<feature type="domain" description="F-box" evidence="3">
    <location>
        <begin position="305"/>
        <end position="354"/>
    </location>
</feature>
<evidence type="ECO:0000256" key="2">
    <source>
        <dbReference type="SAM" id="SignalP"/>
    </source>
</evidence>
<evidence type="ECO:0000313" key="5">
    <source>
        <dbReference type="Proteomes" id="UP000059188"/>
    </source>
</evidence>
<dbReference type="InterPro" id="IPR001810">
    <property type="entry name" value="F-box_dom"/>
</dbReference>
<feature type="compositionally biased region" description="Polar residues" evidence="1">
    <location>
        <begin position="616"/>
        <end position="664"/>
    </location>
</feature>
<dbReference type="STRING" id="1108050.A0A0B7F830"/>
<protein>
    <recommendedName>
        <fullName evidence="3">F-box domain-containing protein</fullName>
    </recommendedName>
</protein>
<feature type="chain" id="PRO_5002113983" description="F-box domain-containing protein" evidence="2">
    <location>
        <begin position="24"/>
        <end position="1013"/>
    </location>
</feature>
<evidence type="ECO:0000259" key="3">
    <source>
        <dbReference type="PROSITE" id="PS50181"/>
    </source>
</evidence>
<dbReference type="AlphaFoldDB" id="A0A0B7F830"/>
<dbReference type="OrthoDB" id="2322499at2759"/>
<organism evidence="4 5">
    <name type="scientific">Thanatephorus cucumeris (strain AG1-IB / isolate 7/3/14)</name>
    <name type="common">Lettuce bottom rot fungus</name>
    <name type="synonym">Rhizoctonia solani</name>
    <dbReference type="NCBI Taxonomy" id="1108050"/>
    <lineage>
        <taxon>Eukaryota</taxon>
        <taxon>Fungi</taxon>
        <taxon>Dikarya</taxon>
        <taxon>Basidiomycota</taxon>
        <taxon>Agaricomycotina</taxon>
        <taxon>Agaricomycetes</taxon>
        <taxon>Cantharellales</taxon>
        <taxon>Ceratobasidiaceae</taxon>
        <taxon>Rhizoctonia</taxon>
        <taxon>Rhizoctonia solani AG-1</taxon>
    </lineage>
</organism>
<keyword evidence="5" id="KW-1185">Reference proteome</keyword>
<feature type="compositionally biased region" description="Acidic residues" evidence="1">
    <location>
        <begin position="261"/>
        <end position="272"/>
    </location>
</feature>
<sequence>MISFIRFIGAVAVVFSLALMVSAMPIERIHLVAPTGIDLVSRLCAKLVLEGKLEAKLKALLLCKNSEDLKIQIAILVALFENCAVELSKIGAGVVIVDAKAGLVACIVSTITLCVQVFASLSLKFGLSVCTELDTALRFFLTNLGICVGDMTGLVAKSLAPNTVGVMQQIQLKLCLGVLGFAAYNDQVSHPSRYAQPPLHSPVDSPPPQVEASSGNRTVQAMSGTRFSARLANFKGKAVNRIKGDEEVDDPTTLGGNAAEAESEYDQSEDEEPSSRPPRKRQRTSVKQEKSRTRRKQVRGKQGGLSELVNMPLDIFTEITAHLLPLDIISLSRANKFFRELLMHRSAIHIWHTSMKNIRNLPPCPSDLSEPHYLALLFSKHCTMCGQAVRCRMDEILRVKLCVPCRQEHLLALDDLPGELRCLVHHSERIIPSKRRWSRESEHTLKKEAHEVEQTYQELQNAGEPSAMNKWQVETRALINQRLEESSVIRDFLDIMENDRDHELRDMKRERRRNIEGRLSELGWTGQDMSFSFMSPKRKEWYFLVEQAKPLTERIWTNILPKLISILEYNREARLQKELSDRQSARRLRLTQLLIDIKKDEAPVLDILVCVPTHTQDSLASEPSGSDSNVAGPSSGAELQSSNTTHPESENGSPSNPASDNSACVTPPPTRAVLHDVFPDIVDALEWPMIKILHETDTPVDQMAEDFAEQQSEIITSICDWKSDIHTRMAEMLRIDEGVEGQLLTSRLIVRKDGLDPFRNLSDDLKLLLRADSLFTSVQPNTQKTIIASYDLAVEKIGYRFAFRDGMPSKPYKHPVELSRIRVHREARRVARVILASMGLENACAAELNSAGRIYACARCHESQLLTWEELVSHFVKAQQVVARVHEHPDQLEALQAVYRDVHDPEVFPDRPLVKYAPEQTPLAVPIRTCDICSKVPILYDTKGSEDKIITHIQDVHDIAEPKLGTHYSNRNPLGSLGFNFNLDVEPILFSGFHDLGSDMDVDTYGFWDNDFW</sequence>
<gene>
    <name evidence="4" type="primary">mecB</name>
    <name evidence="4" type="ORF">RSOLAG1IB_11604</name>
</gene>
<feature type="region of interest" description="Disordered" evidence="1">
    <location>
        <begin position="242"/>
        <end position="303"/>
    </location>
</feature>
<dbReference type="PROSITE" id="PS50181">
    <property type="entry name" value="FBOX"/>
    <property type="match status" value="1"/>
</dbReference>
<reference evidence="4 5" key="1">
    <citation type="submission" date="2014-11" db="EMBL/GenBank/DDBJ databases">
        <authorList>
            <person name="Wibberg Daniel"/>
        </authorList>
    </citation>
    <scope>NUCLEOTIDE SEQUENCE [LARGE SCALE GENOMIC DNA]</scope>
    <source>
        <strain evidence="4">Rhizoctonia solani AG1-IB 7/3/14</strain>
    </source>
</reference>
<feature type="region of interest" description="Disordered" evidence="1">
    <location>
        <begin position="192"/>
        <end position="219"/>
    </location>
</feature>
<evidence type="ECO:0000256" key="1">
    <source>
        <dbReference type="SAM" id="MobiDB-lite"/>
    </source>
</evidence>
<keyword evidence="2" id="KW-0732">Signal</keyword>
<accession>A0A0B7F830</accession>
<feature type="region of interest" description="Disordered" evidence="1">
    <location>
        <begin position="616"/>
        <end position="667"/>
    </location>
</feature>
<feature type="signal peptide" evidence="2">
    <location>
        <begin position="1"/>
        <end position="23"/>
    </location>
</feature>
<dbReference type="Proteomes" id="UP000059188">
    <property type="component" value="Unassembled WGS sequence"/>
</dbReference>
<dbReference type="EMBL" id="LN679253">
    <property type="protein sequence ID" value="CEL54206.1"/>
    <property type="molecule type" value="Genomic_DNA"/>
</dbReference>
<evidence type="ECO:0000313" key="4">
    <source>
        <dbReference type="EMBL" id="CEL54206.1"/>
    </source>
</evidence>